<evidence type="ECO:0000313" key="21">
    <source>
        <dbReference type="WBParaSite" id="maker-uti_cns_0046819-snap-gene-0.4-mRNA-1"/>
    </source>
</evidence>
<proteinExistence type="predicted"/>
<evidence type="ECO:0000256" key="10">
    <source>
        <dbReference type="ARBA" id="ARBA00023065"/>
    </source>
</evidence>
<keyword evidence="3" id="KW-1003">Cell membrane</keyword>
<feature type="domain" description="RCK N-terminal" evidence="19">
    <location>
        <begin position="456"/>
        <end position="573"/>
    </location>
</feature>
<evidence type="ECO:0000256" key="6">
    <source>
        <dbReference type="ARBA" id="ARBA00022826"/>
    </source>
</evidence>
<name>A0A1I8JDD0_9PLAT</name>
<keyword evidence="5 15" id="KW-0812">Transmembrane</keyword>
<evidence type="ECO:0000313" key="20">
    <source>
        <dbReference type="Proteomes" id="UP000095280"/>
    </source>
</evidence>
<dbReference type="WBParaSite" id="maker-uti_cns_0046819-snap-gene-0.4-mRNA-1">
    <property type="protein sequence ID" value="maker-uti_cns_0046819-snap-gene-0.4-mRNA-1"/>
    <property type="gene ID" value="maker-uti_cns_0046819-snap-gene-0.4"/>
</dbReference>
<dbReference type="Proteomes" id="UP000095280">
    <property type="component" value="Unplaced"/>
</dbReference>
<dbReference type="Pfam" id="PF22614">
    <property type="entry name" value="Slo-like_RCK"/>
    <property type="match status" value="2"/>
</dbReference>
<dbReference type="InterPro" id="IPR003929">
    <property type="entry name" value="K_chnl_BK_asu"/>
</dbReference>
<dbReference type="Pfam" id="PF03493">
    <property type="entry name" value="BK_channel_a"/>
    <property type="match status" value="1"/>
</dbReference>
<evidence type="ECO:0000256" key="12">
    <source>
        <dbReference type="ARBA" id="ARBA00023303"/>
    </source>
</evidence>
<feature type="domain" description="Ca2+-activated K+ channel Slowpoke-like C-terminal" evidence="18">
    <location>
        <begin position="1064"/>
        <end position="1161"/>
    </location>
</feature>
<feature type="transmembrane region" description="Helical" evidence="15">
    <location>
        <begin position="96"/>
        <end position="120"/>
    </location>
</feature>
<keyword evidence="20" id="KW-1185">Reference proteome</keyword>
<evidence type="ECO:0000259" key="18">
    <source>
        <dbReference type="Pfam" id="PF21014"/>
    </source>
</evidence>
<feature type="transmembrane region" description="Helical" evidence="15">
    <location>
        <begin position="140"/>
        <end position="158"/>
    </location>
</feature>
<evidence type="ECO:0000256" key="2">
    <source>
        <dbReference type="ARBA" id="ARBA00022448"/>
    </source>
</evidence>
<feature type="domain" description="Potassium channel" evidence="17">
    <location>
        <begin position="387"/>
        <end position="441"/>
    </location>
</feature>
<feature type="compositionally biased region" description="Acidic residues" evidence="14">
    <location>
        <begin position="1045"/>
        <end position="1062"/>
    </location>
</feature>
<dbReference type="InterPro" id="IPR013099">
    <property type="entry name" value="K_chnl_dom"/>
</dbReference>
<keyword evidence="8" id="KW-0630">Potassium</keyword>
<comment type="catalytic activity">
    <reaction evidence="13">
        <text>K(+)(in) = K(+)(out)</text>
        <dbReference type="Rhea" id="RHEA:29463"/>
        <dbReference type="ChEBI" id="CHEBI:29103"/>
    </reaction>
</comment>
<dbReference type="InterPro" id="IPR003148">
    <property type="entry name" value="RCK_N"/>
</dbReference>
<dbReference type="PRINTS" id="PR01449">
    <property type="entry name" value="BKCHANNELA"/>
</dbReference>
<evidence type="ECO:0000256" key="9">
    <source>
        <dbReference type="ARBA" id="ARBA00022989"/>
    </source>
</evidence>
<evidence type="ECO:0000256" key="8">
    <source>
        <dbReference type="ARBA" id="ARBA00022958"/>
    </source>
</evidence>
<dbReference type="InterPro" id="IPR048735">
    <property type="entry name" value="Slowpoke-like_C"/>
</dbReference>
<feature type="domain" description="RCK N-terminal" evidence="19">
    <location>
        <begin position="819"/>
        <end position="947"/>
    </location>
</feature>
<keyword evidence="2" id="KW-0813">Transport</keyword>
<protein>
    <submittedName>
        <fullName evidence="21">Ion_trans_2 domain-containing protein</fullName>
    </submittedName>
</protein>
<dbReference type="Gene3D" id="3.40.50.720">
    <property type="entry name" value="NAD(P)-binding Rossmann-like Domain"/>
    <property type="match status" value="2"/>
</dbReference>
<dbReference type="InterPro" id="IPR047871">
    <property type="entry name" value="K_chnl_Slo-like"/>
</dbReference>
<evidence type="ECO:0000256" key="7">
    <source>
        <dbReference type="ARBA" id="ARBA00022882"/>
    </source>
</evidence>
<evidence type="ECO:0000256" key="3">
    <source>
        <dbReference type="ARBA" id="ARBA00022475"/>
    </source>
</evidence>
<dbReference type="GO" id="GO:0034702">
    <property type="term" value="C:monoatomic ion channel complex"/>
    <property type="evidence" value="ECO:0007669"/>
    <property type="project" value="UniProtKB-KW"/>
</dbReference>
<feature type="domain" description="Calcium-activated potassium channel BK alpha subunit" evidence="16">
    <location>
        <begin position="598"/>
        <end position="689"/>
    </location>
</feature>
<evidence type="ECO:0000256" key="11">
    <source>
        <dbReference type="ARBA" id="ARBA00023136"/>
    </source>
</evidence>
<keyword evidence="4" id="KW-0633">Potassium transport</keyword>
<sequence>LWYLHLISVLASLAIGPLIILMSRLVGSALSAAFAHVGPLRSAVVAQADAELSLASKIESKKAKKKRKKQQQRRTCSSAVRDWAAGLLCAQTRFGLGLMLVAFFLSMASFAIYATVAAALDGLVEYCTSLTRWPLISVDLGLNCFFGVHFMLRCLAAQDKLAFWLEFQSIIDYCTVPSTLLGACIGHYWLGLRFMRGLRLLVLPDLLLHLGLARSGYSIRLLQLFTIFVGVWLIGAGVFHVLENFGDVHRHFDKDFHFFPRNATTGLQTKHISGKYDCMSHSSTQSSNCFVVNVMVYMDVLNRSLHTFVGDLLPAGAERVPLSTHQSRFAASQSGRRLQQRVEINNLRYETQSLTKIKARPVHSPANWQRRRTNSRVDTAAAAVNIGFGDSLYFTIVTMSTVGYGDISPRTDSGRVFACLYILFALSVFASHIPEMAQMLTSRSPYAGSYRKETGRPHLVVCGAVCQNAMESFLADLLHKDRKQATARNLQVVCIGQFIPDLEFQGLLKRHFRKLAFFEGTIMSPNDCARVALDSAEAAVVLANKYAEDPDEEDSTNIMRAIAIKNAAPGQRCIVQLLRQRNRAGLLSIPSWDWRLGDECVCVSELTLGLLAQSCTAPGFSTLMANLLAVRSMPSEARQLGDSVWEADYRRGSCYEIYSVRLGVGLQSVEFAEAAAACYASESVILLALEEPEDEAAAAAAAAAAQTRHHRKQRRLLLNPSLRQDGQSGSACVIQPGCRGLFLADSYDEARRAAELALSPSRICPIAHQAAGLGMEAAEAKTLTAVEEVNEEEELFDSTGAWHWCPARSFQEALQLPKLRGHHILCVVAAGRDTAASGLGLASFLRPLRSSSLRRRELAPVVLVGGAAYLRREWPALRHFPDVFALPGSPMSRAVLRRAGLNACDTCVIVGARSRGATRWRDPIDPYLMDREVVLCTLNIRAMDADRVAAADAAAPTAPTPVITEIFVDKNVQFLDQEDDDSPADEMHNSQPFVCGSAFAASALDSLLSTVYYNPSAMSLVRALVTGGVESPSQPAAEDDRCEGLDDDDDVNFESGAIDDDGQQAKSTTSVPDRWRRSRMARLPLTDRRLAQYIASGSEGGTFGRLFLGALRSQGILCLGVARFRDAYRRCAGSSSCRRFVIACPSANFRLLPTDAVYCLVPFPVELKPQ</sequence>
<keyword evidence="11 15" id="KW-0472">Membrane</keyword>
<keyword evidence="7" id="KW-0851">Voltage-gated channel</keyword>
<dbReference type="FunFam" id="3.40.50.720:FF:000005">
    <property type="entry name" value="calcium-activated potassium channel subunit alpha-1 isoform X6"/>
    <property type="match status" value="1"/>
</dbReference>
<keyword evidence="6" id="KW-0631">Potassium channel</keyword>
<keyword evidence="12" id="KW-0407">Ion channel</keyword>
<evidence type="ECO:0000256" key="1">
    <source>
        <dbReference type="ARBA" id="ARBA00004651"/>
    </source>
</evidence>
<feature type="transmembrane region" description="Helical" evidence="15">
    <location>
        <begin position="416"/>
        <end position="434"/>
    </location>
</feature>
<evidence type="ECO:0000256" key="13">
    <source>
        <dbReference type="ARBA" id="ARBA00034430"/>
    </source>
</evidence>
<dbReference type="GO" id="GO:0060072">
    <property type="term" value="F:large conductance calcium-activated potassium channel activity"/>
    <property type="evidence" value="ECO:0007669"/>
    <property type="project" value="TreeGrafter"/>
</dbReference>
<dbReference type="AlphaFoldDB" id="A0A1I8JDD0"/>
<organism evidence="20 21">
    <name type="scientific">Macrostomum lignano</name>
    <dbReference type="NCBI Taxonomy" id="282301"/>
    <lineage>
        <taxon>Eukaryota</taxon>
        <taxon>Metazoa</taxon>
        <taxon>Spiralia</taxon>
        <taxon>Lophotrochozoa</taxon>
        <taxon>Platyhelminthes</taxon>
        <taxon>Rhabditophora</taxon>
        <taxon>Macrostomorpha</taxon>
        <taxon>Macrostomida</taxon>
        <taxon>Macrostomidae</taxon>
        <taxon>Macrostomum</taxon>
    </lineage>
</organism>
<feature type="region of interest" description="Disordered" evidence="14">
    <location>
        <begin position="1030"/>
        <end position="1073"/>
    </location>
</feature>
<evidence type="ECO:0000256" key="5">
    <source>
        <dbReference type="ARBA" id="ARBA00022692"/>
    </source>
</evidence>
<evidence type="ECO:0000256" key="14">
    <source>
        <dbReference type="SAM" id="MobiDB-lite"/>
    </source>
</evidence>
<dbReference type="InterPro" id="IPR027359">
    <property type="entry name" value="Volt_channel_dom_sf"/>
</dbReference>
<dbReference type="SUPFAM" id="SSF81324">
    <property type="entry name" value="Voltage-gated potassium channels"/>
    <property type="match status" value="1"/>
</dbReference>
<keyword evidence="9 15" id="KW-1133">Transmembrane helix</keyword>
<dbReference type="Gene3D" id="1.10.287.70">
    <property type="match status" value="1"/>
</dbReference>
<comment type="subcellular location">
    <subcellularLocation>
        <location evidence="1">Cell membrane</location>
        <topology evidence="1">Multi-pass membrane protein</topology>
    </subcellularLocation>
</comment>
<keyword evidence="10" id="KW-0406">Ion transport</keyword>
<dbReference type="Gene3D" id="1.20.120.350">
    <property type="entry name" value="Voltage-gated potassium channels. Chain C"/>
    <property type="match status" value="1"/>
</dbReference>
<evidence type="ECO:0000259" key="16">
    <source>
        <dbReference type="Pfam" id="PF03493"/>
    </source>
</evidence>
<dbReference type="Pfam" id="PF07885">
    <property type="entry name" value="Ion_trans_2"/>
    <property type="match status" value="1"/>
</dbReference>
<dbReference type="PANTHER" id="PTHR10027">
    <property type="entry name" value="CALCIUM-ACTIVATED POTASSIUM CHANNEL ALPHA CHAIN"/>
    <property type="match status" value="1"/>
</dbReference>
<accession>A0A1I8JDD0</accession>
<dbReference type="Pfam" id="PF21014">
    <property type="entry name" value="Slowpoke_C"/>
    <property type="match status" value="1"/>
</dbReference>
<feature type="transmembrane region" description="Helical" evidence="15">
    <location>
        <begin position="6"/>
        <end position="26"/>
    </location>
</feature>
<evidence type="ECO:0000259" key="19">
    <source>
        <dbReference type="Pfam" id="PF22614"/>
    </source>
</evidence>
<feature type="transmembrane region" description="Helical" evidence="15">
    <location>
        <begin position="170"/>
        <end position="190"/>
    </location>
</feature>
<evidence type="ECO:0000256" key="4">
    <source>
        <dbReference type="ARBA" id="ARBA00022538"/>
    </source>
</evidence>
<dbReference type="GO" id="GO:0005886">
    <property type="term" value="C:plasma membrane"/>
    <property type="evidence" value="ECO:0007669"/>
    <property type="project" value="UniProtKB-SubCell"/>
</dbReference>
<feature type="transmembrane region" description="Helical" evidence="15">
    <location>
        <begin position="221"/>
        <end position="242"/>
    </location>
</feature>
<dbReference type="PANTHER" id="PTHR10027:SF33">
    <property type="entry name" value="CALCIUM-ACTIVATED POTASSIUM CHANNEL SUBUNIT ALPHA-1-RELATED"/>
    <property type="match status" value="1"/>
</dbReference>
<reference evidence="21" key="1">
    <citation type="submission" date="2016-11" db="UniProtKB">
        <authorList>
            <consortium name="WormBaseParasite"/>
        </authorList>
    </citation>
    <scope>IDENTIFICATION</scope>
</reference>
<evidence type="ECO:0000256" key="15">
    <source>
        <dbReference type="SAM" id="Phobius"/>
    </source>
</evidence>
<evidence type="ECO:0000259" key="17">
    <source>
        <dbReference type="Pfam" id="PF07885"/>
    </source>
</evidence>